<dbReference type="AlphaFoldDB" id="A0A0E0J7M6"/>
<dbReference type="HOGENOM" id="CLU_2642287_0_0_1"/>
<organism evidence="2">
    <name type="scientific">Oryza nivara</name>
    <name type="common">Indian wild rice</name>
    <name type="synonym">Oryza sativa f. spontanea</name>
    <dbReference type="NCBI Taxonomy" id="4536"/>
    <lineage>
        <taxon>Eukaryota</taxon>
        <taxon>Viridiplantae</taxon>
        <taxon>Streptophyta</taxon>
        <taxon>Embryophyta</taxon>
        <taxon>Tracheophyta</taxon>
        <taxon>Spermatophyta</taxon>
        <taxon>Magnoliopsida</taxon>
        <taxon>Liliopsida</taxon>
        <taxon>Poales</taxon>
        <taxon>Poaceae</taxon>
        <taxon>BOP clade</taxon>
        <taxon>Oryzoideae</taxon>
        <taxon>Oryzeae</taxon>
        <taxon>Oryzinae</taxon>
        <taxon>Oryza</taxon>
    </lineage>
</organism>
<sequence length="77" mass="8905">MRISEPADTSRHRRPQAAVHLKMPPPQAAVPEPDTCSRTSGSRSTSRRSTRRRRAERRQEQVQGLRPRRPPDRPPLF</sequence>
<feature type="region of interest" description="Disordered" evidence="1">
    <location>
        <begin position="1"/>
        <end position="77"/>
    </location>
</feature>
<reference evidence="2" key="1">
    <citation type="submission" date="2015-04" db="UniProtKB">
        <authorList>
            <consortium name="EnsemblPlants"/>
        </authorList>
    </citation>
    <scope>IDENTIFICATION</scope>
    <source>
        <strain evidence="2">SL10</strain>
    </source>
</reference>
<evidence type="ECO:0000256" key="1">
    <source>
        <dbReference type="SAM" id="MobiDB-lite"/>
    </source>
</evidence>
<dbReference type="EnsemblPlants" id="ONIVA12G04800.1">
    <property type="protein sequence ID" value="ONIVA12G04800.1"/>
    <property type="gene ID" value="ONIVA12G04800"/>
</dbReference>
<reference evidence="2" key="2">
    <citation type="submission" date="2018-04" db="EMBL/GenBank/DDBJ databases">
        <title>OnivRS2 (Oryza nivara Reference Sequence Version 2).</title>
        <authorList>
            <person name="Zhang J."/>
            <person name="Kudrna D."/>
            <person name="Lee S."/>
            <person name="Talag J."/>
            <person name="Rajasekar S."/>
            <person name="Welchert J."/>
            <person name="Hsing Y.-I."/>
            <person name="Wing R.A."/>
        </authorList>
    </citation>
    <scope>NUCLEOTIDE SEQUENCE [LARGE SCALE GENOMIC DNA]</scope>
    <source>
        <strain evidence="2">SL10</strain>
    </source>
</reference>
<protein>
    <submittedName>
        <fullName evidence="2">Uncharacterized protein</fullName>
    </submittedName>
</protein>
<evidence type="ECO:0000313" key="2">
    <source>
        <dbReference type="EnsemblPlants" id="ONIVA12G04800.1"/>
    </source>
</evidence>
<proteinExistence type="predicted"/>
<feature type="compositionally biased region" description="Basic residues" evidence="1">
    <location>
        <begin position="45"/>
        <end position="56"/>
    </location>
</feature>
<accession>A0A0E0J7M6</accession>
<keyword evidence="3" id="KW-1185">Reference proteome</keyword>
<dbReference type="Gramene" id="ONIVA12G04800.1">
    <property type="protein sequence ID" value="ONIVA12G04800.1"/>
    <property type="gene ID" value="ONIVA12G04800"/>
</dbReference>
<name>A0A0E0J7M6_ORYNI</name>
<dbReference type="Proteomes" id="UP000006591">
    <property type="component" value="Chromosome 12"/>
</dbReference>
<evidence type="ECO:0000313" key="3">
    <source>
        <dbReference type="Proteomes" id="UP000006591"/>
    </source>
</evidence>